<dbReference type="SMART" id="SM00448">
    <property type="entry name" value="REC"/>
    <property type="match status" value="1"/>
</dbReference>
<sequence length="224" mass="26373">MFKIMIVEDDSTMREMIAETLEKWKFDTKSVIDFEQVVACFISYQPELILLDINLPVFDGFYWCQKIRTLSNVPIIFISSRDTVMDKIMSMNMGGDDYITKPINLDVLTAKINALLRRTYSYMESSLQVLEYHGAMLQLTENVLMYHDQSIELTKNEFRMMHTFMKHAGSIISRDQIMRDLWENESFVDDNTLTVNMVRLRKKLDTLGMKEWIKTKKGQGYQLQ</sequence>
<evidence type="ECO:0000256" key="5">
    <source>
        <dbReference type="ARBA" id="ARBA00023163"/>
    </source>
</evidence>
<dbReference type="InterPro" id="IPR039420">
    <property type="entry name" value="WalR-like"/>
</dbReference>
<dbReference type="Gene3D" id="6.10.250.690">
    <property type="match status" value="1"/>
</dbReference>
<feature type="domain" description="OmpR/PhoB-type" evidence="9">
    <location>
        <begin position="127"/>
        <end position="224"/>
    </location>
</feature>
<dbReference type="InterPro" id="IPR016032">
    <property type="entry name" value="Sig_transdc_resp-reg_C-effctor"/>
</dbReference>
<feature type="domain" description="Response regulatory" evidence="8">
    <location>
        <begin position="3"/>
        <end position="116"/>
    </location>
</feature>
<keyword evidence="2" id="KW-0902">Two-component regulatory system</keyword>
<feature type="modified residue" description="4-aspartylphosphate" evidence="6">
    <location>
        <position position="52"/>
    </location>
</feature>
<dbReference type="Gene3D" id="1.10.10.10">
    <property type="entry name" value="Winged helix-like DNA-binding domain superfamily/Winged helix DNA-binding domain"/>
    <property type="match status" value="1"/>
</dbReference>
<keyword evidence="5" id="KW-0804">Transcription</keyword>
<evidence type="ECO:0000259" key="9">
    <source>
        <dbReference type="PROSITE" id="PS51755"/>
    </source>
</evidence>
<evidence type="ECO:0000259" key="8">
    <source>
        <dbReference type="PROSITE" id="PS50110"/>
    </source>
</evidence>
<evidence type="ECO:0000256" key="3">
    <source>
        <dbReference type="ARBA" id="ARBA00023015"/>
    </source>
</evidence>
<dbReference type="SUPFAM" id="SSF46894">
    <property type="entry name" value="C-terminal effector domain of the bipartite response regulators"/>
    <property type="match status" value="1"/>
</dbReference>
<dbReference type="InterPro" id="IPR001789">
    <property type="entry name" value="Sig_transdc_resp-reg_receiver"/>
</dbReference>
<evidence type="ECO:0000256" key="1">
    <source>
        <dbReference type="ARBA" id="ARBA00022553"/>
    </source>
</evidence>
<dbReference type="RefSeq" id="WP_093671646.1">
    <property type="nucleotide sequence ID" value="NZ_FOOY01000009.1"/>
</dbReference>
<dbReference type="GO" id="GO:0006355">
    <property type="term" value="P:regulation of DNA-templated transcription"/>
    <property type="evidence" value="ECO:0007669"/>
    <property type="project" value="InterPro"/>
</dbReference>
<dbReference type="Pfam" id="PF00486">
    <property type="entry name" value="Trans_reg_C"/>
    <property type="match status" value="1"/>
</dbReference>
<dbReference type="InterPro" id="IPR001867">
    <property type="entry name" value="OmpR/PhoB-type_DNA-bd"/>
</dbReference>
<keyword evidence="11" id="KW-1185">Reference proteome</keyword>
<dbReference type="Pfam" id="PF00072">
    <property type="entry name" value="Response_reg"/>
    <property type="match status" value="1"/>
</dbReference>
<evidence type="ECO:0000256" key="7">
    <source>
        <dbReference type="PROSITE-ProRule" id="PRU01091"/>
    </source>
</evidence>
<dbReference type="STRING" id="269670.SAMN02982927_01527"/>
<dbReference type="InterPro" id="IPR036388">
    <property type="entry name" value="WH-like_DNA-bd_sf"/>
</dbReference>
<keyword evidence="4 7" id="KW-0238">DNA-binding</keyword>
<keyword evidence="3" id="KW-0805">Transcription regulation</keyword>
<dbReference type="AlphaFoldDB" id="A0A1I2RBI4"/>
<evidence type="ECO:0000256" key="4">
    <source>
        <dbReference type="ARBA" id="ARBA00023125"/>
    </source>
</evidence>
<gene>
    <name evidence="10" type="ORF">SAMN02982927_01527</name>
</gene>
<organism evidence="10 11">
    <name type="scientific">Sporolactobacillus nakayamae</name>
    <dbReference type="NCBI Taxonomy" id="269670"/>
    <lineage>
        <taxon>Bacteria</taxon>
        <taxon>Bacillati</taxon>
        <taxon>Bacillota</taxon>
        <taxon>Bacilli</taxon>
        <taxon>Bacillales</taxon>
        <taxon>Sporolactobacillaceae</taxon>
        <taxon>Sporolactobacillus</taxon>
    </lineage>
</organism>
<dbReference type="SMART" id="SM00862">
    <property type="entry name" value="Trans_reg_C"/>
    <property type="match status" value="1"/>
</dbReference>
<dbReference type="PROSITE" id="PS51755">
    <property type="entry name" value="OMPR_PHOB"/>
    <property type="match status" value="1"/>
</dbReference>
<dbReference type="CDD" id="cd00383">
    <property type="entry name" value="trans_reg_C"/>
    <property type="match status" value="1"/>
</dbReference>
<name>A0A1I2RBI4_9BACL</name>
<dbReference type="OrthoDB" id="9790442at2"/>
<reference evidence="11" key="1">
    <citation type="submission" date="2016-10" db="EMBL/GenBank/DDBJ databases">
        <authorList>
            <person name="Varghese N."/>
            <person name="Submissions S."/>
        </authorList>
    </citation>
    <scope>NUCLEOTIDE SEQUENCE [LARGE SCALE GENOMIC DNA]</scope>
    <source>
        <strain evidence="11">ATCC 700379</strain>
    </source>
</reference>
<evidence type="ECO:0000256" key="2">
    <source>
        <dbReference type="ARBA" id="ARBA00023012"/>
    </source>
</evidence>
<protein>
    <submittedName>
        <fullName evidence="10">DNA-binding response regulator, OmpR family, contains REC and winged-helix (WHTH) domain</fullName>
    </submittedName>
</protein>
<dbReference type="PROSITE" id="PS50110">
    <property type="entry name" value="RESPONSE_REGULATORY"/>
    <property type="match status" value="1"/>
</dbReference>
<proteinExistence type="predicted"/>
<dbReference type="GO" id="GO:0005829">
    <property type="term" value="C:cytosol"/>
    <property type="evidence" value="ECO:0007669"/>
    <property type="project" value="TreeGrafter"/>
</dbReference>
<dbReference type="PANTHER" id="PTHR48111:SF43">
    <property type="entry name" value="STAGE 0 SPORULATION PROTEIN A HOMOLOG"/>
    <property type="match status" value="1"/>
</dbReference>
<evidence type="ECO:0000313" key="11">
    <source>
        <dbReference type="Proteomes" id="UP000198752"/>
    </source>
</evidence>
<dbReference type="SUPFAM" id="SSF52172">
    <property type="entry name" value="CheY-like"/>
    <property type="match status" value="1"/>
</dbReference>
<keyword evidence="1 6" id="KW-0597">Phosphoprotein</keyword>
<feature type="DNA-binding region" description="OmpR/PhoB-type" evidence="7">
    <location>
        <begin position="127"/>
        <end position="224"/>
    </location>
</feature>
<dbReference type="GO" id="GO:0000156">
    <property type="term" value="F:phosphorelay response regulator activity"/>
    <property type="evidence" value="ECO:0007669"/>
    <property type="project" value="TreeGrafter"/>
</dbReference>
<dbReference type="InterPro" id="IPR011006">
    <property type="entry name" value="CheY-like_superfamily"/>
</dbReference>
<dbReference type="GO" id="GO:0032993">
    <property type="term" value="C:protein-DNA complex"/>
    <property type="evidence" value="ECO:0007669"/>
    <property type="project" value="TreeGrafter"/>
</dbReference>
<accession>A0A1I2RBI4</accession>
<dbReference type="Gene3D" id="3.40.50.2300">
    <property type="match status" value="1"/>
</dbReference>
<dbReference type="PANTHER" id="PTHR48111">
    <property type="entry name" value="REGULATOR OF RPOS"/>
    <property type="match status" value="1"/>
</dbReference>
<dbReference type="CDD" id="cd18159">
    <property type="entry name" value="REC_OmpR_NsrR-like"/>
    <property type="match status" value="1"/>
</dbReference>
<dbReference type="GO" id="GO:0000976">
    <property type="term" value="F:transcription cis-regulatory region binding"/>
    <property type="evidence" value="ECO:0007669"/>
    <property type="project" value="TreeGrafter"/>
</dbReference>
<dbReference type="Proteomes" id="UP000198752">
    <property type="component" value="Unassembled WGS sequence"/>
</dbReference>
<evidence type="ECO:0000313" key="10">
    <source>
        <dbReference type="EMBL" id="SFG37810.1"/>
    </source>
</evidence>
<evidence type="ECO:0000256" key="6">
    <source>
        <dbReference type="PROSITE-ProRule" id="PRU00169"/>
    </source>
</evidence>
<dbReference type="EMBL" id="FOOY01000009">
    <property type="protein sequence ID" value="SFG37810.1"/>
    <property type="molecule type" value="Genomic_DNA"/>
</dbReference>